<keyword evidence="3" id="KW-1185">Reference proteome</keyword>
<proteinExistence type="predicted"/>
<evidence type="ECO:0000313" key="2">
    <source>
        <dbReference type="EMBL" id="KAF9447608.1"/>
    </source>
</evidence>
<gene>
    <name evidence="2" type="ORF">P691DRAFT_671137</name>
</gene>
<reference evidence="2" key="1">
    <citation type="submission" date="2020-11" db="EMBL/GenBank/DDBJ databases">
        <authorList>
            <consortium name="DOE Joint Genome Institute"/>
            <person name="Ahrendt S."/>
            <person name="Riley R."/>
            <person name="Andreopoulos W."/>
            <person name="Labutti K."/>
            <person name="Pangilinan J."/>
            <person name="Ruiz-Duenas F.J."/>
            <person name="Barrasa J.M."/>
            <person name="Sanchez-Garcia M."/>
            <person name="Camarero S."/>
            <person name="Miyauchi S."/>
            <person name="Serrano A."/>
            <person name="Linde D."/>
            <person name="Babiker R."/>
            <person name="Drula E."/>
            <person name="Ayuso-Fernandez I."/>
            <person name="Pacheco R."/>
            <person name="Padilla G."/>
            <person name="Ferreira P."/>
            <person name="Barriuso J."/>
            <person name="Kellner H."/>
            <person name="Castanera R."/>
            <person name="Alfaro M."/>
            <person name="Ramirez L."/>
            <person name="Pisabarro A.G."/>
            <person name="Kuo A."/>
            <person name="Tritt A."/>
            <person name="Lipzen A."/>
            <person name="He G."/>
            <person name="Yan M."/>
            <person name="Ng V."/>
            <person name="Cullen D."/>
            <person name="Martin F."/>
            <person name="Rosso M.-N."/>
            <person name="Henrissat B."/>
            <person name="Hibbett D."/>
            <person name="Martinez A.T."/>
            <person name="Grigoriev I.V."/>
        </authorList>
    </citation>
    <scope>NUCLEOTIDE SEQUENCE</scope>
    <source>
        <strain evidence="2">MF-IS2</strain>
    </source>
</reference>
<dbReference type="Proteomes" id="UP000807342">
    <property type="component" value="Unassembled WGS sequence"/>
</dbReference>
<evidence type="ECO:0000313" key="3">
    <source>
        <dbReference type="Proteomes" id="UP000807342"/>
    </source>
</evidence>
<organism evidence="2 3">
    <name type="scientific">Macrolepiota fuliginosa MF-IS2</name>
    <dbReference type="NCBI Taxonomy" id="1400762"/>
    <lineage>
        <taxon>Eukaryota</taxon>
        <taxon>Fungi</taxon>
        <taxon>Dikarya</taxon>
        <taxon>Basidiomycota</taxon>
        <taxon>Agaricomycotina</taxon>
        <taxon>Agaricomycetes</taxon>
        <taxon>Agaricomycetidae</taxon>
        <taxon>Agaricales</taxon>
        <taxon>Agaricineae</taxon>
        <taxon>Agaricaceae</taxon>
        <taxon>Macrolepiota</taxon>
    </lineage>
</organism>
<comment type="caution">
    <text evidence="2">The sequence shown here is derived from an EMBL/GenBank/DDBJ whole genome shotgun (WGS) entry which is preliminary data.</text>
</comment>
<keyword evidence="1" id="KW-0175">Coiled coil</keyword>
<dbReference type="EMBL" id="MU151192">
    <property type="protein sequence ID" value="KAF9447608.1"/>
    <property type="molecule type" value="Genomic_DNA"/>
</dbReference>
<evidence type="ECO:0000256" key="1">
    <source>
        <dbReference type="SAM" id="Coils"/>
    </source>
</evidence>
<feature type="non-terminal residue" evidence="2">
    <location>
        <position position="164"/>
    </location>
</feature>
<protein>
    <recommendedName>
        <fullName evidence="4">F-box domain-containing protein</fullName>
    </recommendedName>
</protein>
<name>A0A9P6C3T5_9AGAR</name>
<feature type="coiled-coil region" evidence="1">
    <location>
        <begin position="27"/>
        <end position="54"/>
    </location>
</feature>
<dbReference type="AlphaFoldDB" id="A0A9P6C3T5"/>
<accession>A0A9P6C3T5</accession>
<evidence type="ECO:0008006" key="4">
    <source>
        <dbReference type="Google" id="ProtNLM"/>
    </source>
</evidence>
<sequence length="164" mass="18629">MFSCPHCDHCKELRRSKTNRSQPSNEIASILTEIDRLESSLRILNNEHSLLSQRLNTLRSSARNLPSETLSLIFQFAAPPLDITSRSLRPYPEEIYGDEKGHYLPTILSAVCSHWRDVIHGTPQLWTSLVMDVVTRRGAAPKLALLQLYLGNVKNLSFSLELNF</sequence>
<dbReference type="OrthoDB" id="3365698at2759"/>